<proteinExistence type="predicted"/>
<dbReference type="GO" id="GO:0003964">
    <property type="term" value="F:RNA-directed DNA polymerase activity"/>
    <property type="evidence" value="ECO:0007669"/>
    <property type="project" value="UniProtKB-KW"/>
</dbReference>
<keyword evidence="3" id="KW-0695">RNA-directed DNA polymerase</keyword>
<name>A0A6L2NEJ9_TANCI</name>
<evidence type="ECO:0000259" key="2">
    <source>
        <dbReference type="Pfam" id="PF03732"/>
    </source>
</evidence>
<keyword evidence="3" id="KW-0808">Transferase</keyword>
<evidence type="ECO:0000313" key="3">
    <source>
        <dbReference type="EMBL" id="GEU84658.1"/>
    </source>
</evidence>
<gene>
    <name evidence="3" type="ORF">Tci_056636</name>
</gene>
<feature type="region of interest" description="Disordered" evidence="1">
    <location>
        <begin position="1"/>
        <end position="36"/>
    </location>
</feature>
<dbReference type="EMBL" id="BKCJ010008943">
    <property type="protein sequence ID" value="GEU84658.1"/>
    <property type="molecule type" value="Genomic_DNA"/>
</dbReference>
<dbReference type="InterPro" id="IPR005162">
    <property type="entry name" value="Retrotrans_gag_dom"/>
</dbReference>
<feature type="compositionally biased region" description="Basic and acidic residues" evidence="1">
    <location>
        <begin position="15"/>
        <end position="28"/>
    </location>
</feature>
<organism evidence="3">
    <name type="scientific">Tanacetum cinerariifolium</name>
    <name type="common">Dalmatian daisy</name>
    <name type="synonym">Chrysanthemum cinerariifolium</name>
    <dbReference type="NCBI Taxonomy" id="118510"/>
    <lineage>
        <taxon>Eukaryota</taxon>
        <taxon>Viridiplantae</taxon>
        <taxon>Streptophyta</taxon>
        <taxon>Embryophyta</taxon>
        <taxon>Tracheophyta</taxon>
        <taxon>Spermatophyta</taxon>
        <taxon>Magnoliopsida</taxon>
        <taxon>eudicotyledons</taxon>
        <taxon>Gunneridae</taxon>
        <taxon>Pentapetalae</taxon>
        <taxon>asterids</taxon>
        <taxon>campanulids</taxon>
        <taxon>Asterales</taxon>
        <taxon>Asteraceae</taxon>
        <taxon>Asteroideae</taxon>
        <taxon>Anthemideae</taxon>
        <taxon>Anthemidinae</taxon>
        <taxon>Tanacetum</taxon>
    </lineage>
</organism>
<dbReference type="Pfam" id="PF03732">
    <property type="entry name" value="Retrotrans_gag"/>
    <property type="match status" value="1"/>
</dbReference>
<feature type="domain" description="Retrotransposon gag" evidence="2">
    <location>
        <begin position="185"/>
        <end position="283"/>
    </location>
</feature>
<dbReference type="AlphaFoldDB" id="A0A6L2NEJ9"/>
<sequence length="323" mass="37934">MSPAPLSPDYLNESKPIKDDPQEVKGESSSEEEELPALASFTLAIADPATPSKETEPFEEDKVAPTPTITHFSPYHLFIPERLRWAWKSVRPQNLYDHLLMHTLRRGLLHLYLHYHHHPHYHPYHHLYPRYHHHQHHHNPPPKILFPRQTCRFRREFDLLLCLMGSRSESALQLLQRDNQECQVKYATCTLLGGTLTWWNSHVRTIGYDVAYGMPWKTMMKMMTEAYCPRSEIKKRETELWNLTVKGTNVERYTQRFQELVLLCSIMVPDEYDKVERYVGGLLDSIQGSVMESKPKMLQEAIELARSLMDQKVRAYASRQDEN</sequence>
<accession>A0A6L2NEJ9</accession>
<keyword evidence="3" id="KW-0548">Nucleotidyltransferase</keyword>
<reference evidence="3" key="1">
    <citation type="journal article" date="2019" name="Sci. Rep.">
        <title>Draft genome of Tanacetum cinerariifolium, the natural source of mosquito coil.</title>
        <authorList>
            <person name="Yamashiro T."/>
            <person name="Shiraishi A."/>
            <person name="Satake H."/>
            <person name="Nakayama K."/>
        </authorList>
    </citation>
    <scope>NUCLEOTIDE SEQUENCE</scope>
</reference>
<evidence type="ECO:0000256" key="1">
    <source>
        <dbReference type="SAM" id="MobiDB-lite"/>
    </source>
</evidence>
<comment type="caution">
    <text evidence="3">The sequence shown here is derived from an EMBL/GenBank/DDBJ whole genome shotgun (WGS) entry which is preliminary data.</text>
</comment>
<protein>
    <submittedName>
        <fullName evidence="3">Reverse transcriptase domain-containing protein</fullName>
    </submittedName>
</protein>